<gene>
    <name evidence="2" type="ORF">Tci_891434</name>
</gene>
<sequence length="153" mass="16645">LPLPQRHVVPTAIVTKYKFVLITAARPVTVAVPKPHVTKPRQAITIVTKPHSPSRRNINCGPSPIASTFPPKVTTTKAPMVNDVKGVKGNWDKGVIDSGCSRHMTENMSYLSEFEELNGGYVTFGGNLKGGKISGKGKIRTGKLDFDDVYFVK</sequence>
<feature type="non-terminal residue" evidence="2">
    <location>
        <position position="153"/>
    </location>
</feature>
<protein>
    <submittedName>
        <fullName evidence="2">Ribonuclease H-like domain-containing protein</fullName>
    </submittedName>
</protein>
<evidence type="ECO:0000313" key="2">
    <source>
        <dbReference type="EMBL" id="GFD19465.1"/>
    </source>
</evidence>
<dbReference type="Pfam" id="PF22936">
    <property type="entry name" value="Pol_BBD"/>
    <property type="match status" value="1"/>
</dbReference>
<dbReference type="EMBL" id="BKCJ011314835">
    <property type="protein sequence ID" value="GFD19465.1"/>
    <property type="molecule type" value="Genomic_DNA"/>
</dbReference>
<organism evidence="2">
    <name type="scientific">Tanacetum cinerariifolium</name>
    <name type="common">Dalmatian daisy</name>
    <name type="synonym">Chrysanthemum cinerariifolium</name>
    <dbReference type="NCBI Taxonomy" id="118510"/>
    <lineage>
        <taxon>Eukaryota</taxon>
        <taxon>Viridiplantae</taxon>
        <taxon>Streptophyta</taxon>
        <taxon>Embryophyta</taxon>
        <taxon>Tracheophyta</taxon>
        <taxon>Spermatophyta</taxon>
        <taxon>Magnoliopsida</taxon>
        <taxon>eudicotyledons</taxon>
        <taxon>Gunneridae</taxon>
        <taxon>Pentapetalae</taxon>
        <taxon>asterids</taxon>
        <taxon>campanulids</taxon>
        <taxon>Asterales</taxon>
        <taxon>Asteraceae</taxon>
        <taxon>Asteroideae</taxon>
        <taxon>Anthemideae</taxon>
        <taxon>Anthemidinae</taxon>
        <taxon>Tanacetum</taxon>
    </lineage>
</organism>
<dbReference type="AlphaFoldDB" id="A0A699U8E6"/>
<feature type="non-terminal residue" evidence="2">
    <location>
        <position position="1"/>
    </location>
</feature>
<accession>A0A699U8E6</accession>
<name>A0A699U8E6_TANCI</name>
<evidence type="ECO:0000259" key="1">
    <source>
        <dbReference type="Pfam" id="PF22936"/>
    </source>
</evidence>
<reference evidence="2" key="1">
    <citation type="journal article" date="2019" name="Sci. Rep.">
        <title>Draft genome of Tanacetum cinerariifolium, the natural source of mosquito coil.</title>
        <authorList>
            <person name="Yamashiro T."/>
            <person name="Shiraishi A."/>
            <person name="Satake H."/>
            <person name="Nakayama K."/>
        </authorList>
    </citation>
    <scope>NUCLEOTIDE SEQUENCE</scope>
</reference>
<comment type="caution">
    <text evidence="2">The sequence shown here is derived from an EMBL/GenBank/DDBJ whole genome shotgun (WGS) entry which is preliminary data.</text>
</comment>
<dbReference type="InterPro" id="IPR054722">
    <property type="entry name" value="PolX-like_BBD"/>
</dbReference>
<feature type="domain" description="Retrovirus-related Pol polyprotein from transposon TNT 1-94-like beta-barrel" evidence="1">
    <location>
        <begin position="95"/>
        <end position="151"/>
    </location>
</feature>
<proteinExistence type="predicted"/>